<proteinExistence type="predicted"/>
<evidence type="ECO:0000313" key="1">
    <source>
        <dbReference type="EMBL" id="AWN06224.1"/>
    </source>
</evidence>
<dbReference type="GeneID" id="55819088"/>
<reference evidence="1 2" key="1">
    <citation type="journal article" date="2018" name="Plant Pathol. J.">
        <title>Characterization of the Lytic Bacteriophage phiEaP-8 Effective against Both Erwinia amylovora and Erwinia pyrifoliae Causing Severe Diseases in Apple and Pear.</title>
        <authorList>
            <person name="Park J."/>
            <person name="Lee G.M."/>
            <person name="Kim D."/>
            <person name="Park D.H."/>
            <person name="Oh C.S."/>
        </authorList>
    </citation>
    <scope>NUCLEOTIDE SEQUENCE [LARGE SCALE GENOMIC DNA]</scope>
</reference>
<dbReference type="RefSeq" id="YP_009889588.1">
    <property type="nucleotide sequence ID" value="NC_049510.1"/>
</dbReference>
<name>A0A3G1QTN9_9CAUD</name>
<dbReference type="EMBL" id="MH160392">
    <property type="protein sequence ID" value="AWN06224.1"/>
    <property type="molecule type" value="Genomic_DNA"/>
</dbReference>
<accession>A0A3G1QTN9</accession>
<protein>
    <submittedName>
        <fullName evidence="1">Uncharacterized protein</fullName>
    </submittedName>
</protein>
<dbReference type="KEGG" id="vg:55819088"/>
<dbReference type="Proteomes" id="UP000267934">
    <property type="component" value="Segment"/>
</dbReference>
<keyword evidence="2" id="KW-1185">Reference proteome</keyword>
<sequence>MIRPNPLNVVRSFSGGRSFSRRGNFQNPVFSAQPVVQALYQVGGPFRITGAAASPATGFQWQKQNADNTWSDVAGQNKAQLSKTGVVADQGTYRLKVINGDKTAYSNTVDVVNVYVKYQNDIGNQSQQVVKVNNQTYTFDAPSGTRYLGIFYMRYDNDTNFIPANASGSRFANGFWSSTDTSVAPLPSSNPAQQNVANLRPGTATYTVTDGILTSTLKVTITS</sequence>
<organism evidence="1 2">
    <name type="scientific">Erwinia phage phiEaP8</name>
    <dbReference type="NCBI Taxonomy" id="2178928"/>
    <lineage>
        <taxon>Viruses</taxon>
        <taxon>Duplodnaviria</taxon>
        <taxon>Heunggongvirae</taxon>
        <taxon>Uroviricota</taxon>
        <taxon>Caudoviricetes</taxon>
        <taxon>Schitoviridae</taxon>
        <taxon>Erskinevirinae</taxon>
        <taxon>Yonginvirus</taxon>
        <taxon>Yonginvirus EaP8</taxon>
    </lineage>
</organism>
<evidence type="ECO:0000313" key="2">
    <source>
        <dbReference type="Proteomes" id="UP000267934"/>
    </source>
</evidence>